<comment type="caution">
    <text evidence="1">The sequence shown here is derived from an EMBL/GenBank/DDBJ whole genome shotgun (WGS) entry which is preliminary data.</text>
</comment>
<sequence>MRKILSYTGHPFFDVGLAMVTVFAGKYDPSSVTEADLDSMASFIEREYAREPLKSFLGVAFTTNAWFNQPAFTKQPEKRSDYARRILRGYGKELPEERCVFTGKAATAVAFSDKLPPGRAYRQHIPLLTGEGVINFHPAGHTGLPVSGEAALCLQAFPLGCAKCGGRLLAVHSDNTDITYDFAAEFFGYNRQAMLLAQQAGSSKMPEAKMSAKTLLIQTLLNIELRRREEALDHRPSSVTAYHLTNSGQSNPLDDRNPPLEIYHLPIELTGFLVQLASPNYRAEWNAIAERAWRLALPGKKKKRAADGEAEDTRPKRNFLFEDLFQLPDNAGKFIRRYFLRVPAHVKTEDDPRGFYSIRDEASLISWKITDLFLREVMKVDQERIRQIRDLGDRLAAYIYGEDDRKFFTAFYNAKNYLHLRNTLIRANLAHVKRGNPPLITLEPFIEVFEEGFEVERPDRRLATDLVLIRMIEQLYNLGWLGKNKDTLHELKDDDEPEKGDL</sequence>
<organism evidence="1 2">
    <name type="scientific">Pelotomaculum isophthalicicum JI</name>
    <dbReference type="NCBI Taxonomy" id="947010"/>
    <lineage>
        <taxon>Bacteria</taxon>
        <taxon>Bacillati</taxon>
        <taxon>Bacillota</taxon>
        <taxon>Clostridia</taxon>
        <taxon>Eubacteriales</taxon>
        <taxon>Desulfotomaculaceae</taxon>
        <taxon>Pelotomaculum</taxon>
    </lineage>
</organism>
<name>A0A9X4JW93_9FIRM</name>
<reference evidence="1" key="1">
    <citation type="submission" date="2022-02" db="EMBL/GenBank/DDBJ databases">
        <authorList>
            <person name="Leng L."/>
        </authorList>
    </citation>
    <scope>NUCLEOTIDE SEQUENCE</scope>
    <source>
        <strain evidence="1">JI</strain>
    </source>
</reference>
<dbReference type="EMBL" id="JAKOAV010000017">
    <property type="protein sequence ID" value="MDF9408713.1"/>
    <property type="molecule type" value="Genomic_DNA"/>
</dbReference>
<dbReference type="NCBIfam" id="TIGR01908">
    <property type="entry name" value="cas_CXXC_CXXC"/>
    <property type="match status" value="1"/>
</dbReference>
<dbReference type="Proteomes" id="UP001154312">
    <property type="component" value="Unassembled WGS sequence"/>
</dbReference>
<dbReference type="AlphaFoldDB" id="A0A9X4JW93"/>
<proteinExistence type="predicted"/>
<evidence type="ECO:0000313" key="1">
    <source>
        <dbReference type="EMBL" id="MDF9408713.1"/>
    </source>
</evidence>
<dbReference type="InterPro" id="IPR010180">
    <property type="entry name" value="CRISPR-assoc_prot_CXXC-CXXC"/>
</dbReference>
<keyword evidence="2" id="KW-1185">Reference proteome</keyword>
<gene>
    <name evidence="1" type="primary">cas8a1</name>
    <name evidence="1" type="ORF">L7E55_10155</name>
</gene>
<dbReference type="RefSeq" id="WP_277444087.1">
    <property type="nucleotide sequence ID" value="NZ_JAKOAV010000017.1"/>
</dbReference>
<evidence type="ECO:0000313" key="2">
    <source>
        <dbReference type="Proteomes" id="UP001154312"/>
    </source>
</evidence>
<protein>
    <submittedName>
        <fullName evidence="1">Type I-B CRISPR-associated protein Cas8b1/Cst1</fullName>
    </submittedName>
</protein>
<accession>A0A9X4JW93</accession>